<proteinExistence type="predicted"/>
<protein>
    <submittedName>
        <fullName evidence="6">Polysaccharide deacetylase family protein</fullName>
    </submittedName>
</protein>
<dbReference type="PROSITE" id="PS51318">
    <property type="entry name" value="TAT"/>
    <property type="match status" value="1"/>
</dbReference>
<comment type="subcellular location">
    <subcellularLocation>
        <location evidence="1">Secreted</location>
    </subcellularLocation>
</comment>
<dbReference type="PANTHER" id="PTHR34216">
    <property type="match status" value="1"/>
</dbReference>
<evidence type="ECO:0000256" key="1">
    <source>
        <dbReference type="ARBA" id="ARBA00004613"/>
    </source>
</evidence>
<keyword evidence="7" id="KW-1185">Reference proteome</keyword>
<accession>A0ABN2ADS4</accession>
<dbReference type="PROSITE" id="PS51677">
    <property type="entry name" value="NODB"/>
    <property type="match status" value="1"/>
</dbReference>
<dbReference type="Pfam" id="PF01522">
    <property type="entry name" value="Polysacc_deac_1"/>
    <property type="match status" value="1"/>
</dbReference>
<feature type="signal peptide" evidence="4">
    <location>
        <begin position="1"/>
        <end position="19"/>
    </location>
</feature>
<evidence type="ECO:0000259" key="5">
    <source>
        <dbReference type="PROSITE" id="PS51677"/>
    </source>
</evidence>
<dbReference type="InterPro" id="IPR002509">
    <property type="entry name" value="NODB_dom"/>
</dbReference>
<dbReference type="Gene3D" id="3.20.20.370">
    <property type="entry name" value="Glycoside hydrolase/deacetylase"/>
    <property type="match status" value="1"/>
</dbReference>
<dbReference type="RefSeq" id="WP_344171180.1">
    <property type="nucleotide sequence ID" value="NZ_BAAANC010000001.1"/>
</dbReference>
<dbReference type="InterPro" id="IPR051398">
    <property type="entry name" value="Polysacch_Deacetylase"/>
</dbReference>
<evidence type="ECO:0000256" key="2">
    <source>
        <dbReference type="ARBA" id="ARBA00022729"/>
    </source>
</evidence>
<evidence type="ECO:0000313" key="6">
    <source>
        <dbReference type="EMBL" id="GAA1516574.1"/>
    </source>
</evidence>
<comment type="caution">
    <text evidence="6">The sequence shown here is derived from an EMBL/GenBank/DDBJ whole genome shotgun (WGS) entry which is preliminary data.</text>
</comment>
<keyword evidence="2 4" id="KW-0732">Signal</keyword>
<sequence length="331" mass="35546">MSRLSRRAFLGLAATTVVAGCNDTGVPDAAPVVGADHLPPTTPPAPKAPKPVTRRAPAPGELGVIPVLMHHRLTPNVSGEYDMTPAFFRAELERLYREGYHPIRTIDLVRRDLSAVPEGKTPVVLTFDDSTPGQFALDKAGRVIPDTALGIMLAFQARYPDFPAVGSFYLNKSPFGLQGSDIPRALRYLYDAGCELGNHTWDHPNLRHLSAAEAESEIGRLAAMVTTAVPAAPPRTIALPLGVHPRDRRVLAAGGRGSTAYRNEGVLLVGAGPCPSPYGKTFDPMAIPRIRCSSYQGGQGELLMDYWLDKLARAPRQKFVAASNNSTVVAP</sequence>
<feature type="domain" description="NodB homology" evidence="5">
    <location>
        <begin position="121"/>
        <end position="331"/>
    </location>
</feature>
<dbReference type="PANTHER" id="PTHR34216:SF3">
    <property type="entry name" value="POLY-BETA-1,6-N-ACETYL-D-GLUCOSAMINE N-DEACETYLASE"/>
    <property type="match status" value="1"/>
</dbReference>
<name>A0ABN2ADS4_9ACTN</name>
<evidence type="ECO:0000313" key="7">
    <source>
        <dbReference type="Proteomes" id="UP001500363"/>
    </source>
</evidence>
<dbReference type="SUPFAM" id="SSF88713">
    <property type="entry name" value="Glycoside hydrolase/deacetylase"/>
    <property type="match status" value="1"/>
</dbReference>
<evidence type="ECO:0000256" key="4">
    <source>
        <dbReference type="SAM" id="SignalP"/>
    </source>
</evidence>
<dbReference type="InterPro" id="IPR006311">
    <property type="entry name" value="TAT_signal"/>
</dbReference>
<reference evidence="6 7" key="1">
    <citation type="journal article" date="2019" name="Int. J. Syst. Evol. Microbiol.">
        <title>The Global Catalogue of Microorganisms (GCM) 10K type strain sequencing project: providing services to taxonomists for standard genome sequencing and annotation.</title>
        <authorList>
            <consortium name="The Broad Institute Genomics Platform"/>
            <consortium name="The Broad Institute Genome Sequencing Center for Infectious Disease"/>
            <person name="Wu L."/>
            <person name="Ma J."/>
        </authorList>
    </citation>
    <scope>NUCLEOTIDE SEQUENCE [LARGE SCALE GENOMIC DNA]</scope>
    <source>
        <strain evidence="6 7">JCM 14303</strain>
    </source>
</reference>
<dbReference type="EMBL" id="BAAANC010000001">
    <property type="protein sequence ID" value="GAA1516574.1"/>
    <property type="molecule type" value="Genomic_DNA"/>
</dbReference>
<evidence type="ECO:0000256" key="3">
    <source>
        <dbReference type="SAM" id="MobiDB-lite"/>
    </source>
</evidence>
<feature type="region of interest" description="Disordered" evidence="3">
    <location>
        <begin position="32"/>
        <end position="54"/>
    </location>
</feature>
<dbReference type="PROSITE" id="PS51257">
    <property type="entry name" value="PROKAR_LIPOPROTEIN"/>
    <property type="match status" value="1"/>
</dbReference>
<organism evidence="6 7">
    <name type="scientific">Kribbella lupini</name>
    <dbReference type="NCBI Taxonomy" id="291602"/>
    <lineage>
        <taxon>Bacteria</taxon>
        <taxon>Bacillati</taxon>
        <taxon>Actinomycetota</taxon>
        <taxon>Actinomycetes</taxon>
        <taxon>Propionibacteriales</taxon>
        <taxon>Kribbellaceae</taxon>
        <taxon>Kribbella</taxon>
    </lineage>
</organism>
<feature type="chain" id="PRO_5047438833" evidence="4">
    <location>
        <begin position="20"/>
        <end position="331"/>
    </location>
</feature>
<feature type="compositionally biased region" description="Pro residues" evidence="3">
    <location>
        <begin position="40"/>
        <end position="49"/>
    </location>
</feature>
<dbReference type="InterPro" id="IPR011330">
    <property type="entry name" value="Glyco_hydro/deAcase_b/a-brl"/>
</dbReference>
<gene>
    <name evidence="6" type="ORF">GCM10009741_14300</name>
</gene>
<dbReference type="Proteomes" id="UP001500363">
    <property type="component" value="Unassembled WGS sequence"/>
</dbReference>